<evidence type="ECO:0000313" key="2">
    <source>
        <dbReference type="Proteomes" id="UP000828390"/>
    </source>
</evidence>
<evidence type="ECO:0000313" key="1">
    <source>
        <dbReference type="EMBL" id="KAH3828942.1"/>
    </source>
</evidence>
<reference evidence="1" key="1">
    <citation type="journal article" date="2019" name="bioRxiv">
        <title>The Genome of the Zebra Mussel, Dreissena polymorpha: A Resource for Invasive Species Research.</title>
        <authorList>
            <person name="McCartney M.A."/>
            <person name="Auch B."/>
            <person name="Kono T."/>
            <person name="Mallez S."/>
            <person name="Zhang Y."/>
            <person name="Obille A."/>
            <person name="Becker A."/>
            <person name="Abrahante J.E."/>
            <person name="Garbe J."/>
            <person name="Badalamenti J.P."/>
            <person name="Herman A."/>
            <person name="Mangelson H."/>
            <person name="Liachko I."/>
            <person name="Sullivan S."/>
            <person name="Sone E.D."/>
            <person name="Koren S."/>
            <person name="Silverstein K.A.T."/>
            <person name="Beckman K.B."/>
            <person name="Gohl D.M."/>
        </authorList>
    </citation>
    <scope>NUCLEOTIDE SEQUENCE</scope>
    <source>
        <strain evidence="1">Duluth1</strain>
        <tissue evidence="1">Whole animal</tissue>
    </source>
</reference>
<name>A0A9D4H5Z9_DREPO</name>
<dbReference type="AlphaFoldDB" id="A0A9D4H5Z9"/>
<proteinExistence type="predicted"/>
<comment type="caution">
    <text evidence="1">The sequence shown here is derived from an EMBL/GenBank/DDBJ whole genome shotgun (WGS) entry which is preliminary data.</text>
</comment>
<reference evidence="1" key="2">
    <citation type="submission" date="2020-11" db="EMBL/GenBank/DDBJ databases">
        <authorList>
            <person name="McCartney M.A."/>
            <person name="Auch B."/>
            <person name="Kono T."/>
            <person name="Mallez S."/>
            <person name="Becker A."/>
            <person name="Gohl D.M."/>
            <person name="Silverstein K.A.T."/>
            <person name="Koren S."/>
            <person name="Bechman K.B."/>
            <person name="Herman A."/>
            <person name="Abrahante J.E."/>
            <person name="Garbe J."/>
        </authorList>
    </citation>
    <scope>NUCLEOTIDE SEQUENCE</scope>
    <source>
        <strain evidence="1">Duluth1</strain>
        <tissue evidence="1">Whole animal</tissue>
    </source>
</reference>
<dbReference type="EMBL" id="JAIWYP010000005">
    <property type="protein sequence ID" value="KAH3828942.1"/>
    <property type="molecule type" value="Genomic_DNA"/>
</dbReference>
<protein>
    <submittedName>
        <fullName evidence="1">Uncharacterized protein</fullName>
    </submittedName>
</protein>
<accession>A0A9D4H5Z9</accession>
<keyword evidence="2" id="KW-1185">Reference proteome</keyword>
<organism evidence="1 2">
    <name type="scientific">Dreissena polymorpha</name>
    <name type="common">Zebra mussel</name>
    <name type="synonym">Mytilus polymorpha</name>
    <dbReference type="NCBI Taxonomy" id="45954"/>
    <lineage>
        <taxon>Eukaryota</taxon>
        <taxon>Metazoa</taxon>
        <taxon>Spiralia</taxon>
        <taxon>Lophotrochozoa</taxon>
        <taxon>Mollusca</taxon>
        <taxon>Bivalvia</taxon>
        <taxon>Autobranchia</taxon>
        <taxon>Heteroconchia</taxon>
        <taxon>Euheterodonta</taxon>
        <taxon>Imparidentia</taxon>
        <taxon>Neoheterodontei</taxon>
        <taxon>Myida</taxon>
        <taxon>Dreissenoidea</taxon>
        <taxon>Dreissenidae</taxon>
        <taxon>Dreissena</taxon>
    </lineage>
</organism>
<gene>
    <name evidence="1" type="ORF">DPMN_130927</name>
</gene>
<dbReference type="Proteomes" id="UP000828390">
    <property type="component" value="Unassembled WGS sequence"/>
</dbReference>
<sequence length="54" mass="5584">MVPVRAPNEKKSKPPPVCCGAPPRAAMGAETAAADGTGWAYTAARQATRRTMAN</sequence>